<feature type="region of interest" description="Disordered" evidence="1">
    <location>
        <begin position="1"/>
        <end position="29"/>
    </location>
</feature>
<dbReference type="EMBL" id="ML978200">
    <property type="protein sequence ID" value="KAF2029478.1"/>
    <property type="molecule type" value="Genomic_DNA"/>
</dbReference>
<keyword evidence="3" id="KW-1185">Reference proteome</keyword>
<feature type="compositionally biased region" description="Polar residues" evidence="1">
    <location>
        <begin position="146"/>
        <end position="158"/>
    </location>
</feature>
<evidence type="ECO:0000313" key="3">
    <source>
        <dbReference type="Proteomes" id="UP000799777"/>
    </source>
</evidence>
<name>A0A9P4LL59_9PLEO</name>
<evidence type="ECO:0000313" key="2">
    <source>
        <dbReference type="EMBL" id="KAF2029478.1"/>
    </source>
</evidence>
<protein>
    <submittedName>
        <fullName evidence="2">Uncharacterized protein</fullName>
    </submittedName>
</protein>
<gene>
    <name evidence="2" type="ORF">EK21DRAFT_67566</name>
</gene>
<dbReference type="OrthoDB" id="3795043at2759"/>
<sequence>MQSSLGSDLRATAPDFIPRAQTESDSGYNESAVITRIDAPTDVLGSKAFELDMYGIPWFYYMNQVQFAYQQGFHNGRMRPPKKSHRKKNRSPAMSPAGAHPFTDDTTVGIAGESNQQRVSDMPPPTSTLPLAEQRSRQERKDSVSGRHTPSTTKQDNAPSEEDRSYSPFAAQKALITQQNALRNTTNIPRAPNVDLTSIRNVALPSGPGIMPVQNGYNTTLPYREHPNSRRNYNRSDNGLYSYGGRGMVGVPMQNIAFPDPIPPQGRPVGISRSEACGVVDITVAAERAGGDACNACAPDHPLD</sequence>
<organism evidence="2 3">
    <name type="scientific">Setomelanomma holmii</name>
    <dbReference type="NCBI Taxonomy" id="210430"/>
    <lineage>
        <taxon>Eukaryota</taxon>
        <taxon>Fungi</taxon>
        <taxon>Dikarya</taxon>
        <taxon>Ascomycota</taxon>
        <taxon>Pezizomycotina</taxon>
        <taxon>Dothideomycetes</taxon>
        <taxon>Pleosporomycetidae</taxon>
        <taxon>Pleosporales</taxon>
        <taxon>Pleosporineae</taxon>
        <taxon>Phaeosphaeriaceae</taxon>
        <taxon>Setomelanomma</taxon>
    </lineage>
</organism>
<dbReference type="Proteomes" id="UP000799777">
    <property type="component" value="Unassembled WGS sequence"/>
</dbReference>
<dbReference type="AlphaFoldDB" id="A0A9P4LL59"/>
<accession>A0A9P4LL59</accession>
<feature type="compositionally biased region" description="Basic and acidic residues" evidence="1">
    <location>
        <begin position="134"/>
        <end position="145"/>
    </location>
</feature>
<feature type="compositionally biased region" description="Basic residues" evidence="1">
    <location>
        <begin position="76"/>
        <end position="90"/>
    </location>
</feature>
<feature type="region of interest" description="Disordered" evidence="1">
    <location>
        <begin position="74"/>
        <end position="166"/>
    </location>
</feature>
<proteinExistence type="predicted"/>
<evidence type="ECO:0000256" key="1">
    <source>
        <dbReference type="SAM" id="MobiDB-lite"/>
    </source>
</evidence>
<reference evidence="2" key="1">
    <citation type="journal article" date="2020" name="Stud. Mycol.">
        <title>101 Dothideomycetes genomes: a test case for predicting lifestyles and emergence of pathogens.</title>
        <authorList>
            <person name="Haridas S."/>
            <person name="Albert R."/>
            <person name="Binder M."/>
            <person name="Bloem J."/>
            <person name="Labutti K."/>
            <person name="Salamov A."/>
            <person name="Andreopoulos B."/>
            <person name="Baker S."/>
            <person name="Barry K."/>
            <person name="Bills G."/>
            <person name="Bluhm B."/>
            <person name="Cannon C."/>
            <person name="Castanera R."/>
            <person name="Culley D."/>
            <person name="Daum C."/>
            <person name="Ezra D."/>
            <person name="Gonzalez J."/>
            <person name="Henrissat B."/>
            <person name="Kuo A."/>
            <person name="Liang C."/>
            <person name="Lipzen A."/>
            <person name="Lutzoni F."/>
            <person name="Magnuson J."/>
            <person name="Mondo S."/>
            <person name="Nolan M."/>
            <person name="Ohm R."/>
            <person name="Pangilinan J."/>
            <person name="Park H.-J."/>
            <person name="Ramirez L."/>
            <person name="Alfaro M."/>
            <person name="Sun H."/>
            <person name="Tritt A."/>
            <person name="Yoshinaga Y."/>
            <person name="Zwiers L.-H."/>
            <person name="Turgeon B."/>
            <person name="Goodwin S."/>
            <person name="Spatafora J."/>
            <person name="Crous P."/>
            <person name="Grigoriev I."/>
        </authorList>
    </citation>
    <scope>NUCLEOTIDE SEQUENCE</scope>
    <source>
        <strain evidence="2">CBS 110217</strain>
    </source>
</reference>
<comment type="caution">
    <text evidence="2">The sequence shown here is derived from an EMBL/GenBank/DDBJ whole genome shotgun (WGS) entry which is preliminary data.</text>
</comment>